<dbReference type="Proteomes" id="UP000677228">
    <property type="component" value="Unassembled WGS sequence"/>
</dbReference>
<dbReference type="AlphaFoldDB" id="A0A8S2ENK7"/>
<keyword evidence="1" id="KW-0812">Transmembrane</keyword>
<evidence type="ECO:0000256" key="1">
    <source>
        <dbReference type="SAM" id="Phobius"/>
    </source>
</evidence>
<feature type="transmembrane region" description="Helical" evidence="1">
    <location>
        <begin position="388"/>
        <end position="410"/>
    </location>
</feature>
<dbReference type="EMBL" id="CAJNOK010017520">
    <property type="protein sequence ID" value="CAF1265513.1"/>
    <property type="molecule type" value="Genomic_DNA"/>
</dbReference>
<evidence type="ECO:0000313" key="4">
    <source>
        <dbReference type="EMBL" id="CAF4071749.1"/>
    </source>
</evidence>
<feature type="transmembrane region" description="Helical" evidence="1">
    <location>
        <begin position="68"/>
        <end position="97"/>
    </location>
</feature>
<dbReference type="EMBL" id="CAJOBA010039077">
    <property type="protein sequence ID" value="CAF4071749.1"/>
    <property type="molecule type" value="Genomic_DNA"/>
</dbReference>
<comment type="caution">
    <text evidence="3">The sequence shown here is derived from an EMBL/GenBank/DDBJ whole genome shotgun (WGS) entry which is preliminary data.</text>
</comment>
<dbReference type="Proteomes" id="UP000682733">
    <property type="component" value="Unassembled WGS sequence"/>
</dbReference>
<dbReference type="Pfam" id="PF13632">
    <property type="entry name" value="Glyco_trans_2_3"/>
    <property type="match status" value="1"/>
</dbReference>
<feature type="transmembrane region" description="Helical" evidence="1">
    <location>
        <begin position="431"/>
        <end position="454"/>
    </location>
</feature>
<dbReference type="GO" id="GO:0005737">
    <property type="term" value="C:cytoplasm"/>
    <property type="evidence" value="ECO:0007669"/>
    <property type="project" value="TreeGrafter"/>
</dbReference>
<feature type="domain" description="Glycosyltransferase 2-like" evidence="2">
    <location>
        <begin position="200"/>
        <end position="407"/>
    </location>
</feature>
<evidence type="ECO:0000313" key="3">
    <source>
        <dbReference type="EMBL" id="CAF1265513.1"/>
    </source>
</evidence>
<dbReference type="PANTHER" id="PTHR16779:SF1">
    <property type="entry name" value="BETA-1,4-MANNOSYLTRANSFERASE EGH"/>
    <property type="match status" value="1"/>
</dbReference>
<keyword evidence="1" id="KW-0472">Membrane</keyword>
<evidence type="ECO:0000259" key="2">
    <source>
        <dbReference type="Pfam" id="PF13632"/>
    </source>
</evidence>
<dbReference type="SUPFAM" id="SSF53448">
    <property type="entry name" value="Nucleotide-diphospho-sugar transferases"/>
    <property type="match status" value="1"/>
</dbReference>
<dbReference type="InterPro" id="IPR001173">
    <property type="entry name" value="Glyco_trans_2-like"/>
</dbReference>
<keyword evidence="1" id="KW-1133">Transmembrane helix</keyword>
<protein>
    <recommendedName>
        <fullName evidence="2">Glycosyltransferase 2-like domain-containing protein</fullName>
    </recommendedName>
</protein>
<dbReference type="InterPro" id="IPR027389">
    <property type="entry name" value="B_mannosylTrfase_Bre-3/Egh"/>
</dbReference>
<accession>A0A8S2ENK7</accession>
<sequence length="472" mass="53472">MHYYWHISIDMDLLQRRHLIHVFLFLTFVFIFEICASGVNLFSTQLKSGVKLDDEIKPIEVYGLPLTIILYFLRLLALLPLPVIICHTIGILAFNVFKEKPELRYSQLVSPGICIRVVTRGDFPELVRQNVIRNVATCDRVGLVKFILEVVTDKPVPLDIDPRVHQTVVPEKYTTSTGAMYKSRALQYALETTSLNESDWIVHLDEETLLTDNCLYGILNFVNDGQSQIGQGLITYGNENVVNLVTTLADSIRVGTDLGLLRFCLKTLHAPLFLFKGSFVVCQVSCEQRVTFDFGKRGSIAEDMYFAMVAMSKGYRFGWIEGEMWEKSPFTFWDFIQQRKRWIQGIILIVHDSKLPLGVRFCLGIGLYAWLTVPLTTSNIFLTPLCPIALHPIVKLLVGYIAAVTIYLYLLGAVRSFSLARLGYFQFILRVVGALGTIPIVAICECIAIIWGVLTPKNKFYVVNKQIAQILV</sequence>
<feature type="transmembrane region" description="Helical" evidence="1">
    <location>
        <begin position="20"/>
        <end position="42"/>
    </location>
</feature>
<evidence type="ECO:0000313" key="5">
    <source>
        <dbReference type="Proteomes" id="UP000677228"/>
    </source>
</evidence>
<reference evidence="3" key="1">
    <citation type="submission" date="2021-02" db="EMBL/GenBank/DDBJ databases">
        <authorList>
            <person name="Nowell W R."/>
        </authorList>
    </citation>
    <scope>NUCLEOTIDE SEQUENCE</scope>
</reference>
<gene>
    <name evidence="3" type="ORF">OVA965_LOCUS26935</name>
    <name evidence="4" type="ORF">TMI583_LOCUS27677</name>
</gene>
<dbReference type="GO" id="GO:0019187">
    <property type="term" value="F:beta-1,4-mannosyltransferase activity"/>
    <property type="evidence" value="ECO:0007669"/>
    <property type="project" value="InterPro"/>
</dbReference>
<dbReference type="PANTHER" id="PTHR16779">
    <property type="entry name" value="BETA-1,4-MANNOSYLTRANSFERASE EGH"/>
    <property type="match status" value="1"/>
</dbReference>
<name>A0A8S2ENK7_9BILA</name>
<feature type="transmembrane region" description="Helical" evidence="1">
    <location>
        <begin position="361"/>
        <end position="382"/>
    </location>
</feature>
<organism evidence="3 5">
    <name type="scientific">Didymodactylos carnosus</name>
    <dbReference type="NCBI Taxonomy" id="1234261"/>
    <lineage>
        <taxon>Eukaryota</taxon>
        <taxon>Metazoa</taxon>
        <taxon>Spiralia</taxon>
        <taxon>Gnathifera</taxon>
        <taxon>Rotifera</taxon>
        <taxon>Eurotatoria</taxon>
        <taxon>Bdelloidea</taxon>
        <taxon>Philodinida</taxon>
        <taxon>Philodinidae</taxon>
        <taxon>Didymodactylos</taxon>
    </lineage>
</organism>
<dbReference type="InterPro" id="IPR029044">
    <property type="entry name" value="Nucleotide-diphossugar_trans"/>
</dbReference>
<proteinExistence type="predicted"/>